<reference evidence="1" key="1">
    <citation type="submission" date="2021-01" db="EMBL/GenBank/DDBJ databases">
        <title>Marivirga aurantiaca sp. nov., isolated from intertidal surface sediments.</title>
        <authorList>
            <person name="Zhang M."/>
        </authorList>
    </citation>
    <scope>NUCLEOTIDE SEQUENCE</scope>
    <source>
        <strain evidence="1">S37H4</strain>
    </source>
</reference>
<dbReference type="RefSeq" id="WP_201431843.1">
    <property type="nucleotide sequence ID" value="NZ_JAEQBW010000006.1"/>
</dbReference>
<accession>A0A934WZN1</accession>
<sequence length="87" mass="9746">MKLDSAPEASLASNFKNGHNLPVFIPFDSLPEEEEEVNISSIGARYEPDDNPKSIWRYNHHGHNAFDAIILIDKSTPSQLIGNNNKK</sequence>
<dbReference type="Proteomes" id="UP000611723">
    <property type="component" value="Unassembled WGS sequence"/>
</dbReference>
<dbReference type="Gene3D" id="3.40.1660.10">
    <property type="entry name" value="EreA-like (biosynthetic domain)"/>
    <property type="match status" value="1"/>
</dbReference>
<dbReference type="EMBL" id="JAEQBW010000006">
    <property type="protein sequence ID" value="MBK6266163.1"/>
    <property type="molecule type" value="Genomic_DNA"/>
</dbReference>
<protein>
    <submittedName>
        <fullName evidence="1">Uncharacterized protein</fullName>
    </submittedName>
</protein>
<proteinExistence type="predicted"/>
<name>A0A934WZN1_9BACT</name>
<keyword evidence="2" id="KW-1185">Reference proteome</keyword>
<evidence type="ECO:0000313" key="1">
    <source>
        <dbReference type="EMBL" id="MBK6266163.1"/>
    </source>
</evidence>
<comment type="caution">
    <text evidence="1">The sequence shown here is derived from an EMBL/GenBank/DDBJ whole genome shotgun (WGS) entry which is preliminary data.</text>
</comment>
<organism evidence="1 2">
    <name type="scientific">Marivirga aurantiaca</name>
    <dbReference type="NCBI Taxonomy" id="2802615"/>
    <lineage>
        <taxon>Bacteria</taxon>
        <taxon>Pseudomonadati</taxon>
        <taxon>Bacteroidota</taxon>
        <taxon>Cytophagia</taxon>
        <taxon>Cytophagales</taxon>
        <taxon>Marivirgaceae</taxon>
        <taxon>Marivirga</taxon>
    </lineage>
</organism>
<dbReference type="AlphaFoldDB" id="A0A934WZN1"/>
<evidence type="ECO:0000313" key="2">
    <source>
        <dbReference type="Proteomes" id="UP000611723"/>
    </source>
</evidence>
<gene>
    <name evidence="1" type="ORF">JKA74_14050</name>
</gene>